<organism evidence="2 3">
    <name type="scientific">Theobroma cacao</name>
    <name type="common">Cacao</name>
    <name type="synonym">Cocoa</name>
    <dbReference type="NCBI Taxonomy" id="3641"/>
    <lineage>
        <taxon>Eukaryota</taxon>
        <taxon>Viridiplantae</taxon>
        <taxon>Streptophyta</taxon>
        <taxon>Embryophyta</taxon>
        <taxon>Tracheophyta</taxon>
        <taxon>Spermatophyta</taxon>
        <taxon>Magnoliopsida</taxon>
        <taxon>eudicotyledons</taxon>
        <taxon>Gunneridae</taxon>
        <taxon>Pentapetalae</taxon>
        <taxon>rosids</taxon>
        <taxon>malvids</taxon>
        <taxon>Malvales</taxon>
        <taxon>Malvaceae</taxon>
        <taxon>Byttnerioideae</taxon>
        <taxon>Theobroma</taxon>
    </lineage>
</organism>
<protein>
    <submittedName>
        <fullName evidence="2">Uncharacterized protein</fullName>
    </submittedName>
</protein>
<dbReference type="EMBL" id="CM001882">
    <property type="protein sequence ID" value="EOY03745.1"/>
    <property type="molecule type" value="Genomic_DNA"/>
</dbReference>
<keyword evidence="1" id="KW-0732">Signal</keyword>
<dbReference type="InParanoid" id="A0A061EFH5"/>
<name>A0A061EFH5_THECC</name>
<dbReference type="AlphaFoldDB" id="A0A061EFH5"/>
<proteinExistence type="predicted"/>
<dbReference type="Gramene" id="EOY03745">
    <property type="protein sequence ID" value="EOY03745"/>
    <property type="gene ID" value="TCM_018909"/>
</dbReference>
<dbReference type="HOGENOM" id="CLU_2030907_0_0_1"/>
<gene>
    <name evidence="2" type="ORF">TCM_018909</name>
</gene>
<feature type="signal peptide" evidence="1">
    <location>
        <begin position="1"/>
        <end position="29"/>
    </location>
</feature>
<evidence type="ECO:0000313" key="3">
    <source>
        <dbReference type="Proteomes" id="UP000026915"/>
    </source>
</evidence>
<evidence type="ECO:0000256" key="1">
    <source>
        <dbReference type="SAM" id="SignalP"/>
    </source>
</evidence>
<dbReference type="OMA" id="TCSTYKR"/>
<sequence length="122" mass="13068">MVVSMRKGFSLGILLITLIILLNTSPSGATSASLLKDFHDLYATIADNMELEFLHRSNIGRMLADDEESFVTSGALIAGEAVLKTCGRGRSYGSCLPPPTNPIPVPDTCGIYKRGRCPKPNA</sequence>
<feature type="chain" id="PRO_5001601592" evidence="1">
    <location>
        <begin position="30"/>
        <end position="122"/>
    </location>
</feature>
<keyword evidence="3" id="KW-1185">Reference proteome</keyword>
<dbReference type="Proteomes" id="UP000026915">
    <property type="component" value="Chromosome 4"/>
</dbReference>
<evidence type="ECO:0000313" key="2">
    <source>
        <dbReference type="EMBL" id="EOY03745.1"/>
    </source>
</evidence>
<reference evidence="2 3" key="1">
    <citation type="journal article" date="2013" name="Genome Biol.">
        <title>The genome sequence of the most widely cultivated cacao type and its use to identify candidate genes regulating pod color.</title>
        <authorList>
            <person name="Motamayor J.C."/>
            <person name="Mockaitis K."/>
            <person name="Schmutz J."/>
            <person name="Haiminen N."/>
            <person name="Iii D.L."/>
            <person name="Cornejo O."/>
            <person name="Findley S.D."/>
            <person name="Zheng P."/>
            <person name="Utro F."/>
            <person name="Royaert S."/>
            <person name="Saski C."/>
            <person name="Jenkins J."/>
            <person name="Podicheti R."/>
            <person name="Zhao M."/>
            <person name="Scheffler B.E."/>
            <person name="Stack J.C."/>
            <person name="Feltus F.A."/>
            <person name="Mustiga G.M."/>
            <person name="Amores F."/>
            <person name="Phillips W."/>
            <person name="Marelli J.P."/>
            <person name="May G.D."/>
            <person name="Shapiro H."/>
            <person name="Ma J."/>
            <person name="Bustamante C.D."/>
            <person name="Schnell R.J."/>
            <person name="Main D."/>
            <person name="Gilbert D."/>
            <person name="Parida L."/>
            <person name="Kuhn D.N."/>
        </authorList>
    </citation>
    <scope>NUCLEOTIDE SEQUENCE [LARGE SCALE GENOMIC DNA]</scope>
    <source>
        <strain evidence="3">cv. Matina 1-6</strain>
    </source>
</reference>
<accession>A0A061EFH5</accession>